<dbReference type="SUPFAM" id="SSF50978">
    <property type="entry name" value="WD40 repeat-like"/>
    <property type="match status" value="1"/>
</dbReference>
<organism evidence="1 2">
    <name type="scientific">Zophobas morio</name>
    <dbReference type="NCBI Taxonomy" id="2755281"/>
    <lineage>
        <taxon>Eukaryota</taxon>
        <taxon>Metazoa</taxon>
        <taxon>Ecdysozoa</taxon>
        <taxon>Arthropoda</taxon>
        <taxon>Hexapoda</taxon>
        <taxon>Insecta</taxon>
        <taxon>Pterygota</taxon>
        <taxon>Neoptera</taxon>
        <taxon>Endopterygota</taxon>
        <taxon>Coleoptera</taxon>
        <taxon>Polyphaga</taxon>
        <taxon>Cucujiformia</taxon>
        <taxon>Tenebrionidae</taxon>
        <taxon>Zophobas</taxon>
    </lineage>
</organism>
<dbReference type="InterPro" id="IPR036322">
    <property type="entry name" value="WD40_repeat_dom_sf"/>
</dbReference>
<keyword evidence="2" id="KW-1185">Reference proteome</keyword>
<protein>
    <submittedName>
        <fullName evidence="1">Uncharacterized protein</fullName>
    </submittedName>
</protein>
<dbReference type="EMBL" id="JALNTZ010000004">
    <property type="protein sequence ID" value="KAJ3655440.1"/>
    <property type="molecule type" value="Genomic_DNA"/>
</dbReference>
<dbReference type="Proteomes" id="UP001168821">
    <property type="component" value="Unassembled WGS sequence"/>
</dbReference>
<accession>A0AA38IFB9</accession>
<reference evidence="1" key="1">
    <citation type="journal article" date="2023" name="G3 (Bethesda)">
        <title>Whole genome assemblies of Zophobas morio and Tenebrio molitor.</title>
        <authorList>
            <person name="Kaur S."/>
            <person name="Stinson S.A."/>
            <person name="diCenzo G.C."/>
        </authorList>
    </citation>
    <scope>NUCLEOTIDE SEQUENCE</scope>
    <source>
        <strain evidence="1">QUZm001</strain>
    </source>
</reference>
<gene>
    <name evidence="1" type="ORF">Zmor_014572</name>
</gene>
<name>A0AA38IFB9_9CUCU</name>
<dbReference type="AlphaFoldDB" id="A0AA38IFB9"/>
<evidence type="ECO:0000313" key="1">
    <source>
        <dbReference type="EMBL" id="KAJ3655440.1"/>
    </source>
</evidence>
<proteinExistence type="predicted"/>
<evidence type="ECO:0000313" key="2">
    <source>
        <dbReference type="Proteomes" id="UP001168821"/>
    </source>
</evidence>
<comment type="caution">
    <text evidence="1">The sequence shown here is derived from an EMBL/GenBank/DDBJ whole genome shotgun (WGS) entry which is preliminary data.</text>
</comment>
<sequence>MKLDDDLCPHYLNLDFSENFLSDAELKIYVEDPYPIHKPLRYSKTDVICKYNEDIETYNDQLNSLSKDFPVVKNTIMNQSFTNSHATVTKGMLNFCNNVSREAAFPCDYNPYYASGVLEYLSLDTGFYLVRPDCRNNLRLINVENPWKNKKLQINQQFNEPITGLSSYDNSENVLLLLKHKKELNLLTLADVDDTDICYTKNFKINILDAKINKTKMCVVLSNSKVQLYDIETHQKCDLTVYDLNDVTRVEFIDENNIFSLEQKKLKMFDLRAPNYKLFKPDVNDCNYLCSVKSSDNVVYLSTRHLLMMTDLRFLKNVEFCTHLMKSSPCYMDIVDNILCLSSQKANEKVLFGGCPISSLPVTIPSILETLDKCRLQKDILLKPQVGERLRKSIGGLKLLSHNNDLFLYCVNSAGDIFKQQICKNPPSDDTDPGQNLYKWINCLPNDSQPLHLTNVANLSEARFSLNESLDETRFQKFTRKPKKVNYFLNNFKKKYHKDNLGELAANFLSIWEEDDEEERQQVNFVPEVAPRDKVSDWIESSYFFD</sequence>